<evidence type="ECO:0000313" key="2">
    <source>
        <dbReference type="RefSeq" id="XP_059606717.1"/>
    </source>
</evidence>
<feature type="region of interest" description="Disordered" evidence="1">
    <location>
        <begin position="168"/>
        <end position="189"/>
    </location>
</feature>
<accession>A0AAJ8BZC3</accession>
<feature type="compositionally biased region" description="Polar residues" evidence="1">
    <location>
        <begin position="110"/>
        <end position="127"/>
    </location>
</feature>
<reference evidence="2" key="2">
    <citation type="submission" date="2025-08" db="UniProtKB">
        <authorList>
            <consortium name="RefSeq"/>
        </authorList>
    </citation>
    <scope>IDENTIFICATION</scope>
</reference>
<name>A0AAJ8BZC3_ASPNG</name>
<dbReference type="KEGG" id="ang:An11g05270"/>
<reference evidence="2" key="1">
    <citation type="submission" date="2025-02" db="EMBL/GenBank/DDBJ databases">
        <authorList>
            <consortium name="NCBI Genome Project"/>
        </authorList>
    </citation>
    <scope>NUCLEOTIDE SEQUENCE</scope>
</reference>
<dbReference type="GeneID" id="84592294"/>
<dbReference type="AlphaFoldDB" id="A0AAJ8BZC3"/>
<protein>
    <submittedName>
        <fullName evidence="2">Uncharacterized protein</fullName>
    </submittedName>
</protein>
<feature type="compositionally biased region" description="Basic residues" evidence="1">
    <location>
        <begin position="168"/>
        <end position="182"/>
    </location>
</feature>
<organism evidence="2">
    <name type="scientific">Aspergillus niger</name>
    <dbReference type="NCBI Taxonomy" id="5061"/>
    <lineage>
        <taxon>Eukaryota</taxon>
        <taxon>Fungi</taxon>
        <taxon>Dikarya</taxon>
        <taxon>Ascomycota</taxon>
        <taxon>Pezizomycotina</taxon>
        <taxon>Eurotiomycetes</taxon>
        <taxon>Eurotiomycetidae</taxon>
        <taxon>Eurotiales</taxon>
        <taxon>Aspergillaceae</taxon>
        <taxon>Aspergillus</taxon>
        <taxon>Aspergillus subgen. Circumdati</taxon>
    </lineage>
</organism>
<feature type="region of interest" description="Disordered" evidence="1">
    <location>
        <begin position="110"/>
        <end position="130"/>
    </location>
</feature>
<dbReference type="RefSeq" id="XP_059606717.1">
    <property type="nucleotide sequence ID" value="XM_059750265.1"/>
</dbReference>
<dbReference type="VEuPathDB" id="FungiDB:An11g05270"/>
<evidence type="ECO:0000256" key="1">
    <source>
        <dbReference type="SAM" id="MobiDB-lite"/>
    </source>
</evidence>
<proteinExistence type="predicted"/>
<feature type="region of interest" description="Disordered" evidence="1">
    <location>
        <begin position="1"/>
        <end position="40"/>
    </location>
</feature>
<gene>
    <name evidence="2" type="ORF">An11g05270</name>
</gene>
<sequence>MPLVAIIARPANQKEPDAQGSQEAEKRHDSQWTERPMSNRGVWVKVGRRAETVREARGGGGEAKLWSGLAYRSHPGSNPLERRRRGMELHGKPRKARHPVTATRAGITISHSGQRSELTKVSQSRPVSPTAVDHRMVSSWMMPLQSANHKVFWDVRKRVQEVPQKLHHLKRRMRQSKRKPSGRKPIGGI</sequence>
<feature type="compositionally biased region" description="Basic and acidic residues" evidence="1">
    <location>
        <begin position="12"/>
        <end position="32"/>
    </location>
</feature>